<dbReference type="Pfam" id="PF14332">
    <property type="entry name" value="DUF4388"/>
    <property type="match status" value="1"/>
</dbReference>
<protein>
    <recommendedName>
        <fullName evidence="3">PatA-like N-terminal domain-containing protein</fullName>
    </recommendedName>
</protein>
<dbReference type="InterPro" id="IPR011990">
    <property type="entry name" value="TPR-like_helical_dom_sf"/>
</dbReference>
<dbReference type="RefSeq" id="WP_248353139.1">
    <property type="nucleotide sequence ID" value="NZ_AP025591.1"/>
</dbReference>
<name>A0ABN6MUN9_9BACT</name>
<dbReference type="Proteomes" id="UP001162891">
    <property type="component" value="Chromosome"/>
</dbReference>
<keyword evidence="5" id="KW-1185">Reference proteome</keyword>
<evidence type="ECO:0000313" key="4">
    <source>
        <dbReference type="EMBL" id="BDG04684.1"/>
    </source>
</evidence>
<accession>A0ABN6MUN9</accession>
<dbReference type="SUPFAM" id="SSF160246">
    <property type="entry name" value="EspE N-terminal domain-like"/>
    <property type="match status" value="1"/>
</dbReference>
<reference evidence="5" key="1">
    <citation type="journal article" date="2022" name="Int. J. Syst. Evol. Microbiol.">
        <title>Anaeromyxobacter oryzae sp. nov., Anaeromyxobacter diazotrophicus sp. nov. and Anaeromyxobacter paludicola sp. nov., isolated from paddy soils.</title>
        <authorList>
            <person name="Itoh H."/>
            <person name="Xu Z."/>
            <person name="Mise K."/>
            <person name="Masuda Y."/>
            <person name="Ushijima N."/>
            <person name="Hayakawa C."/>
            <person name="Shiratori Y."/>
            <person name="Senoo K."/>
        </authorList>
    </citation>
    <scope>NUCLEOTIDE SEQUENCE [LARGE SCALE GENOMIC DNA]</scope>
    <source>
        <strain evidence="5">Red232</strain>
    </source>
</reference>
<sequence>MFPPPAEVLAKREGAIADTPLPLLLQAIFAAGRTVTLDLRLRGLEKRIQFEDGSPVACRSNLLHETLGKFLVSKGKLTEDEHQQALQDSVRTGKRIGELLVTQAKVSAFELYKLMQANLALRILDAFRWADATWRLHGDSEPAELALRMNPAQLVLTGCAGFVPFDVVAMQLAFTDGQRFALVPRPPHALSELKLSTREAKLVQVLRRRPTFDEAVSASGMEVEEAMRRIYALAVLGVVAFAEAVPEEAGPGASATPVPEPEREPLSPARGPRPMAPGPGPVAPHPDGATSSRPSAAPDALPEESDALRDALVSAYLDHRAKDPFDLLGVADDVSAADARRVFLDLADRFSPLRFRSPDLREKAEALLAARARAFGALADADQAALWRKRRAAAAEKVRGAARPSAAEQFRISTSLLDAAAQFAEGLRRLEAGNARGALEYFQYAADIEPRTLHRAHLAWARFLVDPARHARLALQELAEAARTDPGCGPAHFFAAQIHRAEGRLAEAEDAYRRAFKADPSDRRAQELALEMLRARRANARP</sequence>
<evidence type="ECO:0000256" key="2">
    <source>
        <dbReference type="SAM" id="MobiDB-lite"/>
    </source>
</evidence>
<dbReference type="SUPFAM" id="SSF48452">
    <property type="entry name" value="TPR-like"/>
    <property type="match status" value="1"/>
</dbReference>
<evidence type="ECO:0000259" key="3">
    <source>
        <dbReference type="Pfam" id="PF14332"/>
    </source>
</evidence>
<feature type="region of interest" description="Disordered" evidence="2">
    <location>
        <begin position="248"/>
        <end position="302"/>
    </location>
</feature>
<proteinExistence type="predicted"/>
<dbReference type="EMBL" id="AP025591">
    <property type="protein sequence ID" value="BDG04684.1"/>
    <property type="molecule type" value="Genomic_DNA"/>
</dbReference>
<dbReference type="InterPro" id="IPR025497">
    <property type="entry name" value="PatA-like_N"/>
</dbReference>
<feature type="repeat" description="TPR" evidence="1">
    <location>
        <begin position="419"/>
        <end position="452"/>
    </location>
</feature>
<gene>
    <name evidence="4" type="ORF">AMOR_36800</name>
</gene>
<keyword evidence="1" id="KW-0802">TPR repeat</keyword>
<feature type="compositionally biased region" description="Pro residues" evidence="2">
    <location>
        <begin position="274"/>
        <end position="284"/>
    </location>
</feature>
<dbReference type="SMART" id="SM00028">
    <property type="entry name" value="TPR"/>
    <property type="match status" value="2"/>
</dbReference>
<dbReference type="InterPro" id="IPR019734">
    <property type="entry name" value="TPR_rpt"/>
</dbReference>
<dbReference type="InterPro" id="IPR037257">
    <property type="entry name" value="T2SS_E_N_sf"/>
</dbReference>
<organism evidence="4 5">
    <name type="scientific">Anaeromyxobacter oryzae</name>
    <dbReference type="NCBI Taxonomy" id="2918170"/>
    <lineage>
        <taxon>Bacteria</taxon>
        <taxon>Pseudomonadati</taxon>
        <taxon>Myxococcota</taxon>
        <taxon>Myxococcia</taxon>
        <taxon>Myxococcales</taxon>
        <taxon>Cystobacterineae</taxon>
        <taxon>Anaeromyxobacteraceae</taxon>
        <taxon>Anaeromyxobacter</taxon>
    </lineage>
</organism>
<evidence type="ECO:0000256" key="1">
    <source>
        <dbReference type="PROSITE-ProRule" id="PRU00339"/>
    </source>
</evidence>
<dbReference type="Gene3D" id="1.25.40.10">
    <property type="entry name" value="Tetratricopeptide repeat domain"/>
    <property type="match status" value="1"/>
</dbReference>
<dbReference type="PROSITE" id="PS50005">
    <property type="entry name" value="TPR"/>
    <property type="match status" value="2"/>
</dbReference>
<evidence type="ECO:0000313" key="5">
    <source>
        <dbReference type="Proteomes" id="UP001162891"/>
    </source>
</evidence>
<feature type="domain" description="PatA-like N-terminal" evidence="3">
    <location>
        <begin position="13"/>
        <end position="158"/>
    </location>
</feature>
<feature type="repeat" description="TPR" evidence="1">
    <location>
        <begin position="489"/>
        <end position="522"/>
    </location>
</feature>